<dbReference type="Proteomes" id="UP000018679">
    <property type="component" value="Unassembled WGS sequence"/>
</dbReference>
<dbReference type="EMBL" id="AXSB02000025">
    <property type="protein sequence ID" value="ETH30627.1"/>
    <property type="molecule type" value="Genomic_DNA"/>
</dbReference>
<proteinExistence type="predicted"/>
<name>A0AAI9NEG4_BORPT</name>
<evidence type="ECO:0000313" key="1">
    <source>
        <dbReference type="EMBL" id="ETH30627.1"/>
    </source>
</evidence>
<evidence type="ECO:0000313" key="2">
    <source>
        <dbReference type="Proteomes" id="UP000018679"/>
    </source>
</evidence>
<organism evidence="1 2">
    <name type="scientific">Bordetella pertussis CHLA-26</name>
    <dbReference type="NCBI Taxonomy" id="1331284"/>
    <lineage>
        <taxon>Bacteria</taxon>
        <taxon>Pseudomonadati</taxon>
        <taxon>Pseudomonadota</taxon>
        <taxon>Betaproteobacteria</taxon>
        <taxon>Burkholderiales</taxon>
        <taxon>Alcaligenaceae</taxon>
        <taxon>Bordetella</taxon>
    </lineage>
</organism>
<dbReference type="AlphaFoldDB" id="A0AAI9NEG4"/>
<accession>A0AAI9NEG4</accession>
<comment type="caution">
    <text evidence="1">The sequence shown here is derived from an EMBL/GenBank/DDBJ whole genome shotgun (WGS) entry which is preliminary data.</text>
</comment>
<reference evidence="1 2" key="1">
    <citation type="journal article" date="2013" name="Genome Announc.">
        <title>Genome Sequences of 28 Bordetella pertussis U.S. Outbreak Strains Dating from 2010 to 2012.</title>
        <authorList>
            <person name="Harvill E.T."/>
            <person name="Goodfield L.L."/>
            <person name="Ivanov Y."/>
            <person name="Meyer J.A."/>
            <person name="Newth C."/>
            <person name="Cassiday P."/>
            <person name="Tondella M.L."/>
            <person name="Liao P."/>
            <person name="Zimmerman J."/>
            <person name="Meert K."/>
            <person name="Wessel D."/>
            <person name="Berger J."/>
            <person name="Dean J.M."/>
            <person name="Holubkov R."/>
            <person name="Burr J."/>
            <person name="Liu T."/>
            <person name="Brinkac L."/>
            <person name="Kim M."/>
            <person name="Losada L."/>
        </authorList>
    </citation>
    <scope>NUCLEOTIDE SEQUENCE [LARGE SCALE GENOMIC DNA]</scope>
    <source>
        <strain evidence="1 2">CHLA-26</strain>
    </source>
</reference>
<protein>
    <submittedName>
        <fullName evidence="1">Uncharacterized protein</fullName>
    </submittedName>
</protein>
<sequence>MAGLDELRAEHAVEYIELAAGRRPVRHADRRDVRPVFAMRIAEPVPPPELDHVQRRFAPALPVLGRLHTDLVEQRIALVRAARGEIGAAIGRGDDGVRHADVGVALRAQRARPAGLHIHHAQAFPHAQRHRAAQPFGQFAHRRAHDLPQRDVGQQRIGQREHGIAQLELAGNRVDLEIAQFDQRVGVARHRRLGQPRQLGQLAVAQDRRLRREASEQLQAMGQRAGELPVPRWATCFRRAHSCLLCRPGCFACQNSVQHSKVCLPF</sequence>
<gene>
    <name evidence="1" type="ORF">L566_3677</name>
</gene>